<keyword evidence="2" id="KW-1185">Reference proteome</keyword>
<dbReference type="Proteomes" id="UP000256964">
    <property type="component" value="Unassembled WGS sequence"/>
</dbReference>
<dbReference type="AlphaFoldDB" id="A0A371D9C3"/>
<evidence type="ECO:0000313" key="2">
    <source>
        <dbReference type="Proteomes" id="UP000256964"/>
    </source>
</evidence>
<evidence type="ECO:0000313" key="1">
    <source>
        <dbReference type="EMBL" id="RDX49128.1"/>
    </source>
</evidence>
<reference evidence="1 2" key="1">
    <citation type="journal article" date="2018" name="Biotechnol. Biofuels">
        <title>Integrative visual omics of the white-rot fungus Polyporus brumalis exposes the biotechnological potential of its oxidative enzymes for delignifying raw plant biomass.</title>
        <authorList>
            <person name="Miyauchi S."/>
            <person name="Rancon A."/>
            <person name="Drula E."/>
            <person name="Hage H."/>
            <person name="Chaduli D."/>
            <person name="Favel A."/>
            <person name="Grisel S."/>
            <person name="Henrissat B."/>
            <person name="Herpoel-Gimbert I."/>
            <person name="Ruiz-Duenas F.J."/>
            <person name="Chevret D."/>
            <person name="Hainaut M."/>
            <person name="Lin J."/>
            <person name="Wang M."/>
            <person name="Pangilinan J."/>
            <person name="Lipzen A."/>
            <person name="Lesage-Meessen L."/>
            <person name="Navarro D."/>
            <person name="Riley R."/>
            <person name="Grigoriev I.V."/>
            <person name="Zhou S."/>
            <person name="Raouche S."/>
            <person name="Rosso M.N."/>
        </authorList>
    </citation>
    <scope>NUCLEOTIDE SEQUENCE [LARGE SCALE GENOMIC DNA]</scope>
    <source>
        <strain evidence="1 2">BRFM 1820</strain>
    </source>
</reference>
<sequence length="91" mass="10046">MSRVTQPVRPAAAAAVSTLHMASHIPSPWLLMWPRSCWGRDLSSLSGVDLWRLLIVPSYHRTCICRLNITSAVESGVQTAVCDRLRSRTGS</sequence>
<organism evidence="1 2">
    <name type="scientific">Lentinus brumalis</name>
    <dbReference type="NCBI Taxonomy" id="2498619"/>
    <lineage>
        <taxon>Eukaryota</taxon>
        <taxon>Fungi</taxon>
        <taxon>Dikarya</taxon>
        <taxon>Basidiomycota</taxon>
        <taxon>Agaricomycotina</taxon>
        <taxon>Agaricomycetes</taxon>
        <taxon>Polyporales</taxon>
        <taxon>Polyporaceae</taxon>
        <taxon>Lentinus</taxon>
    </lineage>
</organism>
<accession>A0A371D9C3</accession>
<gene>
    <name evidence="1" type="ORF">OH76DRAFT_557725</name>
</gene>
<name>A0A371D9C3_9APHY</name>
<dbReference type="EMBL" id="KZ857407">
    <property type="protein sequence ID" value="RDX49128.1"/>
    <property type="molecule type" value="Genomic_DNA"/>
</dbReference>
<proteinExistence type="predicted"/>
<protein>
    <submittedName>
        <fullName evidence="1">Uncharacterized protein</fullName>
    </submittedName>
</protein>